<evidence type="ECO:0000313" key="16">
    <source>
        <dbReference type="EMBL" id="CAI2361628.1"/>
    </source>
</evidence>
<accession>A0AAD1UAD7</accession>
<gene>
    <name evidence="16" type="ORF">ECRASSUSDP1_LOCUS2940</name>
</gene>
<dbReference type="GO" id="GO:0005351">
    <property type="term" value="F:carbohydrate:proton symporter activity"/>
    <property type="evidence" value="ECO:0007669"/>
    <property type="project" value="TreeGrafter"/>
</dbReference>
<evidence type="ECO:0000256" key="2">
    <source>
        <dbReference type="ARBA" id="ARBA00010992"/>
    </source>
</evidence>
<comment type="similarity">
    <text evidence="2">Belongs to the major facilitator superfamily. Sugar transporter (TC 2.A.1.1) family.</text>
</comment>
<dbReference type="InterPro" id="IPR036259">
    <property type="entry name" value="MFS_trans_sf"/>
</dbReference>
<evidence type="ECO:0000256" key="3">
    <source>
        <dbReference type="ARBA" id="ARBA00011738"/>
    </source>
</evidence>
<dbReference type="AlphaFoldDB" id="A0AAD1UAD7"/>
<feature type="domain" description="Major facilitator superfamily (MFS) profile" evidence="15">
    <location>
        <begin position="8"/>
        <end position="469"/>
    </location>
</feature>
<feature type="transmembrane region" description="Helical" evidence="14">
    <location>
        <begin position="371"/>
        <end position="397"/>
    </location>
</feature>
<protein>
    <recommendedName>
        <fullName evidence="13">Hexose transporter 1</fullName>
    </recommendedName>
</protein>
<evidence type="ECO:0000256" key="1">
    <source>
        <dbReference type="ARBA" id="ARBA00004141"/>
    </source>
</evidence>
<dbReference type="InterPro" id="IPR050360">
    <property type="entry name" value="MFS_Sugar_Transporters"/>
</dbReference>
<feature type="transmembrane region" description="Helical" evidence="14">
    <location>
        <begin position="47"/>
        <end position="65"/>
    </location>
</feature>
<evidence type="ECO:0000256" key="8">
    <source>
        <dbReference type="ARBA" id="ARBA00044648"/>
    </source>
</evidence>
<feature type="transmembrane region" description="Helical" evidence="14">
    <location>
        <begin position="130"/>
        <end position="152"/>
    </location>
</feature>
<evidence type="ECO:0000256" key="11">
    <source>
        <dbReference type="ARBA" id="ARBA00044668"/>
    </source>
</evidence>
<comment type="catalytic activity">
    <reaction evidence="9">
        <text>D-xylose(out) = D-xylose(in)</text>
        <dbReference type="Rhea" id="RHEA:78427"/>
        <dbReference type="ChEBI" id="CHEBI:53455"/>
    </reaction>
    <physiologicalReaction direction="left-to-right" evidence="9">
        <dbReference type="Rhea" id="RHEA:78428"/>
    </physiologicalReaction>
</comment>
<evidence type="ECO:0000256" key="9">
    <source>
        <dbReference type="ARBA" id="ARBA00044656"/>
    </source>
</evidence>
<keyword evidence="4 14" id="KW-0812">Transmembrane</keyword>
<dbReference type="SUPFAM" id="SSF103473">
    <property type="entry name" value="MFS general substrate transporter"/>
    <property type="match status" value="1"/>
</dbReference>
<evidence type="ECO:0000256" key="7">
    <source>
        <dbReference type="ARBA" id="ARBA00044637"/>
    </source>
</evidence>
<feature type="transmembrane region" description="Helical" evidence="14">
    <location>
        <begin position="418"/>
        <end position="439"/>
    </location>
</feature>
<feature type="transmembrane region" description="Helical" evidence="14">
    <location>
        <begin position="101"/>
        <end position="123"/>
    </location>
</feature>
<comment type="subcellular location">
    <subcellularLocation>
        <location evidence="1">Membrane</location>
        <topology evidence="1">Multi-pass membrane protein</topology>
    </subcellularLocation>
</comment>
<sequence length="525" mass="60648">MIWYLVFWTIFITMGNFQFGYVNHTMSVLWDLTPCIYHFDQEDRRSYNTVASFVFPIMSALGGAFSWKLSRYGKRKALLISAAICIIGGCLLLIRSHHAMIISRAIIGLGFGITNAVAPLFVFEIARAQYIEYLIVCVQVWLNIGFLIPLIFREFLPLYDIPDVIDVNYCLYIHEDDILWREMYSIIPVVSGLQFLALLVLFRKENPVYLEHVRPRNDLVSSGSEEIGGGAIITRINNSLEVQQSFEKPRTSMEKDTWLNLWEISMRKKVIACVIIRSFQQLTGVNIIQNYALSFFFHTDATFLNLRFLSFATSLVMSVVAIIFLKNFGRKTLFLYGLLIICLCCCVLFQLTDQLTVVNARVPIMRSISNFSSFIFIVLFMFTFWFTLSSGPLMYSAELLTDKGMAVVTFFHWALNSLMRILPILNIAIIDLFGVITRFRTANSIFLFIFSGMSMLGFICTTLYLRETKGRTKKDITQDFKNSTFNAEESHIFRKKVVLEDFMRAIRPHKRKFNLRNLCQRKDAI</sequence>
<comment type="catalytic activity">
    <reaction evidence="8">
        <text>D-glucose(out) = D-glucose(in)</text>
        <dbReference type="Rhea" id="RHEA:60376"/>
        <dbReference type="ChEBI" id="CHEBI:4167"/>
    </reaction>
    <physiologicalReaction direction="left-to-right" evidence="8">
        <dbReference type="Rhea" id="RHEA:60377"/>
    </physiologicalReaction>
</comment>
<dbReference type="InterPro" id="IPR003663">
    <property type="entry name" value="Sugar/inositol_transpt"/>
</dbReference>
<dbReference type="InterPro" id="IPR020846">
    <property type="entry name" value="MFS_dom"/>
</dbReference>
<dbReference type="InterPro" id="IPR005828">
    <property type="entry name" value="MFS_sugar_transport-like"/>
</dbReference>
<comment type="catalytic activity">
    <reaction evidence="7">
        <text>D-galactose(in) = D-galactose(out)</text>
        <dbReference type="Rhea" id="RHEA:34915"/>
        <dbReference type="ChEBI" id="CHEBI:4139"/>
    </reaction>
    <physiologicalReaction direction="right-to-left" evidence="7">
        <dbReference type="Rhea" id="RHEA:34917"/>
    </physiologicalReaction>
</comment>
<evidence type="ECO:0000313" key="17">
    <source>
        <dbReference type="Proteomes" id="UP001295684"/>
    </source>
</evidence>
<dbReference type="PRINTS" id="PR00171">
    <property type="entry name" value="SUGRTRNSPORT"/>
</dbReference>
<feature type="transmembrane region" description="Helical" evidence="14">
    <location>
        <begin position="332"/>
        <end position="351"/>
    </location>
</feature>
<comment type="catalytic activity">
    <reaction evidence="11">
        <text>D-glucosamine(out) = D-glucosamine(in)</text>
        <dbReference type="Rhea" id="RHEA:78423"/>
        <dbReference type="ChEBI" id="CHEBI:58723"/>
    </reaction>
    <physiologicalReaction direction="left-to-right" evidence="11">
        <dbReference type="Rhea" id="RHEA:78424"/>
    </physiologicalReaction>
</comment>
<feature type="transmembrane region" description="Helical" evidence="14">
    <location>
        <begin position="5"/>
        <end position="22"/>
    </location>
</feature>
<evidence type="ECO:0000256" key="6">
    <source>
        <dbReference type="ARBA" id="ARBA00023136"/>
    </source>
</evidence>
<comment type="catalytic activity">
    <reaction evidence="12">
        <text>D-fructose(out) = D-fructose(in)</text>
        <dbReference type="Rhea" id="RHEA:60372"/>
        <dbReference type="ChEBI" id="CHEBI:37721"/>
    </reaction>
    <physiologicalReaction direction="left-to-right" evidence="12">
        <dbReference type="Rhea" id="RHEA:60373"/>
    </physiologicalReaction>
</comment>
<evidence type="ECO:0000256" key="12">
    <source>
        <dbReference type="ARBA" id="ARBA00044710"/>
    </source>
</evidence>
<organism evidence="16 17">
    <name type="scientific">Euplotes crassus</name>
    <dbReference type="NCBI Taxonomy" id="5936"/>
    <lineage>
        <taxon>Eukaryota</taxon>
        <taxon>Sar</taxon>
        <taxon>Alveolata</taxon>
        <taxon>Ciliophora</taxon>
        <taxon>Intramacronucleata</taxon>
        <taxon>Spirotrichea</taxon>
        <taxon>Hypotrichia</taxon>
        <taxon>Euplotida</taxon>
        <taxon>Euplotidae</taxon>
        <taxon>Moneuplotes</taxon>
    </lineage>
</organism>
<proteinExistence type="inferred from homology"/>
<comment type="caution">
    <text evidence="16">The sequence shown here is derived from an EMBL/GenBank/DDBJ whole genome shotgun (WGS) entry which is preliminary data.</text>
</comment>
<evidence type="ECO:0000256" key="14">
    <source>
        <dbReference type="SAM" id="Phobius"/>
    </source>
</evidence>
<name>A0AAD1UAD7_EUPCR</name>
<feature type="transmembrane region" description="Helical" evidence="14">
    <location>
        <begin position="183"/>
        <end position="202"/>
    </location>
</feature>
<evidence type="ECO:0000256" key="5">
    <source>
        <dbReference type="ARBA" id="ARBA00022989"/>
    </source>
</evidence>
<dbReference type="PANTHER" id="PTHR48022:SF2">
    <property type="entry name" value="PLASTIDIC GLUCOSE TRANSPORTER 4"/>
    <property type="match status" value="1"/>
</dbReference>
<keyword evidence="17" id="KW-1185">Reference proteome</keyword>
<comment type="subunit">
    <text evidence="3">Homodimer.</text>
</comment>
<comment type="catalytic activity">
    <reaction evidence="10">
        <text>D-mannose(out) = D-mannose(in)</text>
        <dbReference type="Rhea" id="RHEA:78391"/>
        <dbReference type="ChEBI" id="CHEBI:4208"/>
    </reaction>
    <physiologicalReaction direction="left-to-right" evidence="10">
        <dbReference type="Rhea" id="RHEA:78392"/>
    </physiologicalReaction>
</comment>
<feature type="transmembrane region" description="Helical" evidence="14">
    <location>
        <begin position="445"/>
        <end position="465"/>
    </location>
</feature>
<feature type="transmembrane region" description="Helical" evidence="14">
    <location>
        <begin position="77"/>
        <end position="95"/>
    </location>
</feature>
<dbReference type="GO" id="GO:0016020">
    <property type="term" value="C:membrane"/>
    <property type="evidence" value="ECO:0007669"/>
    <property type="project" value="UniProtKB-SubCell"/>
</dbReference>
<dbReference type="Gene3D" id="1.20.1250.20">
    <property type="entry name" value="MFS general substrate transporter like domains"/>
    <property type="match status" value="1"/>
</dbReference>
<dbReference type="Proteomes" id="UP001295684">
    <property type="component" value="Unassembled WGS sequence"/>
</dbReference>
<keyword evidence="5 14" id="KW-1133">Transmembrane helix</keyword>
<keyword evidence="6 14" id="KW-0472">Membrane</keyword>
<dbReference type="PANTHER" id="PTHR48022">
    <property type="entry name" value="PLASTIDIC GLUCOSE TRANSPORTER 4"/>
    <property type="match status" value="1"/>
</dbReference>
<evidence type="ECO:0000259" key="15">
    <source>
        <dbReference type="PROSITE" id="PS50850"/>
    </source>
</evidence>
<dbReference type="EMBL" id="CAMPGE010002817">
    <property type="protein sequence ID" value="CAI2361628.1"/>
    <property type="molecule type" value="Genomic_DNA"/>
</dbReference>
<dbReference type="Pfam" id="PF00083">
    <property type="entry name" value="Sugar_tr"/>
    <property type="match status" value="1"/>
</dbReference>
<evidence type="ECO:0000256" key="4">
    <source>
        <dbReference type="ARBA" id="ARBA00022692"/>
    </source>
</evidence>
<evidence type="ECO:0000256" key="10">
    <source>
        <dbReference type="ARBA" id="ARBA00044662"/>
    </source>
</evidence>
<dbReference type="PROSITE" id="PS50850">
    <property type="entry name" value="MFS"/>
    <property type="match status" value="1"/>
</dbReference>
<reference evidence="16" key="1">
    <citation type="submission" date="2023-07" db="EMBL/GenBank/DDBJ databases">
        <authorList>
            <consortium name="AG Swart"/>
            <person name="Singh M."/>
            <person name="Singh A."/>
            <person name="Seah K."/>
            <person name="Emmerich C."/>
        </authorList>
    </citation>
    <scope>NUCLEOTIDE SEQUENCE</scope>
    <source>
        <strain evidence="16">DP1</strain>
    </source>
</reference>
<evidence type="ECO:0000256" key="13">
    <source>
        <dbReference type="ARBA" id="ARBA00044780"/>
    </source>
</evidence>
<feature type="transmembrane region" description="Helical" evidence="14">
    <location>
        <begin position="308"/>
        <end position="325"/>
    </location>
</feature>